<accession>A0A381Q1W5</accession>
<protein>
    <recommendedName>
        <fullName evidence="3">PBP domain-containing protein</fullName>
    </recommendedName>
</protein>
<evidence type="ECO:0000256" key="1">
    <source>
        <dbReference type="ARBA" id="ARBA00022448"/>
    </source>
</evidence>
<dbReference type="InterPro" id="IPR011862">
    <property type="entry name" value="Phos-bd"/>
</dbReference>
<dbReference type="InterPro" id="IPR050811">
    <property type="entry name" value="Phosphate_ABC_transporter"/>
</dbReference>
<keyword evidence="2" id="KW-0732">Signal</keyword>
<evidence type="ECO:0000259" key="3">
    <source>
        <dbReference type="Pfam" id="PF12849"/>
    </source>
</evidence>
<proteinExistence type="predicted"/>
<dbReference type="PANTHER" id="PTHR30570">
    <property type="entry name" value="PERIPLASMIC PHOSPHATE BINDING COMPONENT OF PHOSPHATE ABC TRANSPORTER"/>
    <property type="match status" value="1"/>
</dbReference>
<sequence length="337" mass="36881">MKTRNWIVTRSLGWKVWGAAFFCAMGSLVACGAGTTNIDGSSTVFPITEAMVEDWGDSIGGSARVVIGISGTGGGFKKFCAGDADINDASRPIKASEVLKCAEGGIEFIELPVALDGLTLGVNPDNDFVSCLTIEELYTMWAPEAEGVIDRWNQVRADWPDEKLRLYGPGVDSGSFDYFTETINGEAQSSRGDFTSSERDNVLVRGIAGDRGSLGYFGYSYFVENRDILKMVAVDSGNGCIKPTDETINDGTYTPLSRPLFIYVSKKAWEEPDVKDFISYFVSYDRAELLRDLGFVPFPERVHDLVLDRFQRGLSGTIFGGENRQHGTVEEILAANQ</sequence>
<dbReference type="InterPro" id="IPR024370">
    <property type="entry name" value="PBP_domain"/>
</dbReference>
<feature type="domain" description="PBP" evidence="3">
    <location>
        <begin position="30"/>
        <end position="283"/>
    </location>
</feature>
<dbReference type="PROSITE" id="PS51257">
    <property type="entry name" value="PROKAR_LIPOPROTEIN"/>
    <property type="match status" value="1"/>
</dbReference>
<evidence type="ECO:0000313" key="4">
    <source>
        <dbReference type="EMBL" id="SUZ72898.1"/>
    </source>
</evidence>
<dbReference type="PANTHER" id="PTHR30570:SF1">
    <property type="entry name" value="PHOSPHATE-BINDING PROTEIN PSTS"/>
    <property type="match status" value="1"/>
</dbReference>
<keyword evidence="1" id="KW-0813">Transport</keyword>
<dbReference type="NCBIfam" id="TIGR02136">
    <property type="entry name" value="ptsS_2"/>
    <property type="match status" value="1"/>
</dbReference>
<dbReference type="AlphaFoldDB" id="A0A381Q1W5"/>
<gene>
    <name evidence="4" type="ORF">METZ01_LOCUS25752</name>
</gene>
<dbReference type="Pfam" id="PF12849">
    <property type="entry name" value="PBP_like_2"/>
    <property type="match status" value="1"/>
</dbReference>
<dbReference type="GO" id="GO:0042301">
    <property type="term" value="F:phosphate ion binding"/>
    <property type="evidence" value="ECO:0007669"/>
    <property type="project" value="InterPro"/>
</dbReference>
<reference evidence="4" key="1">
    <citation type="submission" date="2018-05" db="EMBL/GenBank/DDBJ databases">
        <authorList>
            <person name="Lanie J.A."/>
            <person name="Ng W.-L."/>
            <person name="Kazmierczak K.M."/>
            <person name="Andrzejewski T.M."/>
            <person name="Davidsen T.M."/>
            <person name="Wayne K.J."/>
            <person name="Tettelin H."/>
            <person name="Glass J.I."/>
            <person name="Rusch D."/>
            <person name="Podicherti R."/>
            <person name="Tsui H.-C.T."/>
            <person name="Winkler M.E."/>
        </authorList>
    </citation>
    <scope>NUCLEOTIDE SEQUENCE</scope>
</reference>
<dbReference type="Gene3D" id="3.40.190.10">
    <property type="entry name" value="Periplasmic binding protein-like II"/>
    <property type="match status" value="2"/>
</dbReference>
<name>A0A381Q1W5_9ZZZZ</name>
<organism evidence="4">
    <name type="scientific">marine metagenome</name>
    <dbReference type="NCBI Taxonomy" id="408172"/>
    <lineage>
        <taxon>unclassified sequences</taxon>
        <taxon>metagenomes</taxon>
        <taxon>ecological metagenomes</taxon>
    </lineage>
</organism>
<dbReference type="EMBL" id="UINC01001161">
    <property type="protein sequence ID" value="SUZ72898.1"/>
    <property type="molecule type" value="Genomic_DNA"/>
</dbReference>
<evidence type="ECO:0000256" key="2">
    <source>
        <dbReference type="ARBA" id="ARBA00022729"/>
    </source>
</evidence>
<dbReference type="CDD" id="cd13654">
    <property type="entry name" value="PBP2_phosphate_like_2"/>
    <property type="match status" value="1"/>
</dbReference>
<dbReference type="SUPFAM" id="SSF53850">
    <property type="entry name" value="Periplasmic binding protein-like II"/>
    <property type="match status" value="1"/>
</dbReference>